<gene>
    <name evidence="2" type="ORF">BV898_10310</name>
</gene>
<keyword evidence="3" id="KW-1185">Reference proteome</keyword>
<name>A0A1W0WK44_HYPEX</name>
<feature type="region of interest" description="Disordered" evidence="1">
    <location>
        <begin position="48"/>
        <end position="76"/>
    </location>
</feature>
<dbReference type="AlphaFoldDB" id="A0A1W0WK44"/>
<reference evidence="3" key="1">
    <citation type="submission" date="2017-01" db="EMBL/GenBank/DDBJ databases">
        <title>Comparative genomics of anhydrobiosis in the tardigrade Hypsibius dujardini.</title>
        <authorList>
            <person name="Yoshida Y."/>
            <person name="Koutsovoulos G."/>
            <person name="Laetsch D."/>
            <person name="Stevens L."/>
            <person name="Kumar S."/>
            <person name="Horikawa D."/>
            <person name="Ishino K."/>
            <person name="Komine S."/>
            <person name="Tomita M."/>
            <person name="Blaxter M."/>
            <person name="Arakawa K."/>
        </authorList>
    </citation>
    <scope>NUCLEOTIDE SEQUENCE [LARGE SCALE GENOMIC DNA]</scope>
    <source>
        <strain evidence="3">Z151</strain>
    </source>
</reference>
<sequence length="76" mass="7760">MSGRPVDPSRTSDHSTGAAGLAEEIVGQGFTASAARISGGLAEVHVQPSAAMTEEPVAIRSATARNRSRSPKQQGT</sequence>
<dbReference type="Proteomes" id="UP000192578">
    <property type="component" value="Unassembled WGS sequence"/>
</dbReference>
<evidence type="ECO:0000313" key="2">
    <source>
        <dbReference type="EMBL" id="OQV15591.1"/>
    </source>
</evidence>
<accession>A0A1W0WK44</accession>
<feature type="region of interest" description="Disordered" evidence="1">
    <location>
        <begin position="1"/>
        <end position="20"/>
    </location>
</feature>
<dbReference type="EMBL" id="MTYJ01000087">
    <property type="protein sequence ID" value="OQV15591.1"/>
    <property type="molecule type" value="Genomic_DNA"/>
</dbReference>
<organism evidence="2 3">
    <name type="scientific">Hypsibius exemplaris</name>
    <name type="common">Freshwater tardigrade</name>
    <dbReference type="NCBI Taxonomy" id="2072580"/>
    <lineage>
        <taxon>Eukaryota</taxon>
        <taxon>Metazoa</taxon>
        <taxon>Ecdysozoa</taxon>
        <taxon>Tardigrada</taxon>
        <taxon>Eutardigrada</taxon>
        <taxon>Parachela</taxon>
        <taxon>Hypsibioidea</taxon>
        <taxon>Hypsibiidae</taxon>
        <taxon>Hypsibius</taxon>
    </lineage>
</organism>
<protein>
    <submittedName>
        <fullName evidence="2">Uncharacterized protein</fullName>
    </submittedName>
</protein>
<evidence type="ECO:0000313" key="3">
    <source>
        <dbReference type="Proteomes" id="UP000192578"/>
    </source>
</evidence>
<comment type="caution">
    <text evidence="2">The sequence shown here is derived from an EMBL/GenBank/DDBJ whole genome shotgun (WGS) entry which is preliminary data.</text>
</comment>
<proteinExistence type="predicted"/>
<evidence type="ECO:0000256" key="1">
    <source>
        <dbReference type="SAM" id="MobiDB-lite"/>
    </source>
</evidence>